<dbReference type="InterPro" id="IPR029064">
    <property type="entry name" value="Ribosomal_eL30-like_sf"/>
</dbReference>
<dbReference type="Gene3D" id="3.30.1330.30">
    <property type="match status" value="1"/>
</dbReference>
<comment type="caution">
    <text evidence="2">The sequence shown here is derived from an EMBL/GenBank/DDBJ whole genome shotgun (WGS) entry which is preliminary data.</text>
</comment>
<proteinExistence type="predicted"/>
<dbReference type="GO" id="GO:0005840">
    <property type="term" value="C:ribosome"/>
    <property type="evidence" value="ECO:0007669"/>
    <property type="project" value="UniProtKB-KW"/>
</dbReference>
<organism evidence="2 3">
    <name type="scientific">Eupransor demetentiae</name>
    <dbReference type="NCBI Taxonomy" id="3109584"/>
    <lineage>
        <taxon>Bacteria</taxon>
        <taxon>Bacillati</taxon>
        <taxon>Bacillota</taxon>
        <taxon>Bacilli</taxon>
        <taxon>Lactobacillales</taxon>
        <taxon>Lactobacillaceae</taxon>
        <taxon>Eupransor</taxon>
    </lineage>
</organism>
<evidence type="ECO:0000259" key="1">
    <source>
        <dbReference type="Pfam" id="PF01248"/>
    </source>
</evidence>
<feature type="domain" description="Ribosomal protein eL8/eL30/eS12/Gadd45" evidence="1">
    <location>
        <begin position="7"/>
        <end position="93"/>
    </location>
</feature>
<reference evidence="2 3" key="1">
    <citation type="submission" date="2024-01" db="EMBL/GenBank/DDBJ databases">
        <authorList>
            <person name="Botero Cardona J."/>
        </authorList>
    </citation>
    <scope>NUCLEOTIDE SEQUENCE [LARGE SCALE GENOMIC DNA]</scope>
    <source>
        <strain evidence="2 3">LMG 33000</strain>
    </source>
</reference>
<keyword evidence="2" id="KW-0687">Ribonucleoprotein</keyword>
<keyword evidence="3" id="KW-1185">Reference proteome</keyword>
<sequence length="106" mass="11905">MEPKKQILNLFGLAQKAGKLVLGSGPTLDAIRQNKVQLVFFPSDGGVSQAKKFQDKTTFYQVAFNQDFSRAELTQALGVNRSVFGINDRGFSRKIKQLLLEEKERN</sequence>
<accession>A0ABM9N4I2</accession>
<dbReference type="RefSeq" id="WP_349641588.1">
    <property type="nucleotide sequence ID" value="NZ_CAWVOH010000001.1"/>
</dbReference>
<dbReference type="EMBL" id="CAWVOH010000001">
    <property type="protein sequence ID" value="CAK8054045.1"/>
    <property type="molecule type" value="Genomic_DNA"/>
</dbReference>
<dbReference type="InterPro" id="IPR004038">
    <property type="entry name" value="Ribosomal_eL8/eL30/eS12/Gad45"/>
</dbReference>
<dbReference type="Proteomes" id="UP001314241">
    <property type="component" value="Unassembled WGS sequence"/>
</dbReference>
<dbReference type="SUPFAM" id="SSF55315">
    <property type="entry name" value="L30e-like"/>
    <property type="match status" value="1"/>
</dbReference>
<gene>
    <name evidence="2" type="ORF">R54876_GBNLAHCA_00605</name>
</gene>
<protein>
    <submittedName>
        <fullName evidence="2">Ribosomal protein L7Ae or related RNA K-turn-binding protein (Rpl7Ae)</fullName>
    </submittedName>
</protein>
<evidence type="ECO:0000313" key="2">
    <source>
        <dbReference type="EMBL" id="CAK8054045.1"/>
    </source>
</evidence>
<name>A0ABM9N4I2_9LACO</name>
<keyword evidence="2" id="KW-0689">Ribosomal protein</keyword>
<evidence type="ECO:0000313" key="3">
    <source>
        <dbReference type="Proteomes" id="UP001314241"/>
    </source>
</evidence>
<dbReference type="Pfam" id="PF01248">
    <property type="entry name" value="Ribosomal_L7Ae"/>
    <property type="match status" value="1"/>
</dbReference>